<name>A0A8X6K0G1_TRICU</name>
<evidence type="ECO:0000313" key="1">
    <source>
        <dbReference type="EMBL" id="GFR25131.1"/>
    </source>
</evidence>
<dbReference type="EMBL" id="BMAO01038463">
    <property type="protein sequence ID" value="GFR25131.1"/>
    <property type="molecule type" value="Genomic_DNA"/>
</dbReference>
<organism evidence="1 2">
    <name type="scientific">Trichonephila clavata</name>
    <name type="common">Joro spider</name>
    <name type="synonym">Nephila clavata</name>
    <dbReference type="NCBI Taxonomy" id="2740835"/>
    <lineage>
        <taxon>Eukaryota</taxon>
        <taxon>Metazoa</taxon>
        <taxon>Ecdysozoa</taxon>
        <taxon>Arthropoda</taxon>
        <taxon>Chelicerata</taxon>
        <taxon>Arachnida</taxon>
        <taxon>Araneae</taxon>
        <taxon>Araneomorphae</taxon>
        <taxon>Entelegynae</taxon>
        <taxon>Araneoidea</taxon>
        <taxon>Nephilidae</taxon>
        <taxon>Trichonephila</taxon>
    </lineage>
</organism>
<evidence type="ECO:0000313" key="2">
    <source>
        <dbReference type="Proteomes" id="UP000887116"/>
    </source>
</evidence>
<dbReference type="Proteomes" id="UP000887116">
    <property type="component" value="Unassembled WGS sequence"/>
</dbReference>
<proteinExistence type="predicted"/>
<accession>A0A8X6K0G1</accession>
<feature type="non-terminal residue" evidence="1">
    <location>
        <position position="1"/>
    </location>
</feature>
<protein>
    <submittedName>
        <fullName evidence="1">Uncharacterized protein</fullName>
    </submittedName>
</protein>
<comment type="caution">
    <text evidence="1">The sequence shown here is derived from an EMBL/GenBank/DDBJ whole genome shotgun (WGS) entry which is preliminary data.</text>
</comment>
<reference evidence="1" key="1">
    <citation type="submission" date="2020-07" db="EMBL/GenBank/DDBJ databases">
        <title>Multicomponent nature underlies the extraordinary mechanical properties of spider dragline silk.</title>
        <authorList>
            <person name="Kono N."/>
            <person name="Nakamura H."/>
            <person name="Mori M."/>
            <person name="Yoshida Y."/>
            <person name="Ohtoshi R."/>
            <person name="Malay A.D."/>
            <person name="Moran D.A.P."/>
            <person name="Tomita M."/>
            <person name="Numata K."/>
            <person name="Arakawa K."/>
        </authorList>
    </citation>
    <scope>NUCLEOTIDE SEQUENCE</scope>
</reference>
<dbReference type="AlphaFoldDB" id="A0A8X6K0G1"/>
<gene>
    <name evidence="1" type="ORF">TNCT_554411</name>
</gene>
<keyword evidence="2" id="KW-1185">Reference proteome</keyword>
<sequence length="27" mass="3229">TKKKNKVAIARVKSECCHIRWIWIGIF</sequence>